<evidence type="ECO:0000313" key="8">
    <source>
        <dbReference type="EMBL" id="CAB4564486.1"/>
    </source>
</evidence>
<feature type="transmembrane region" description="Helical" evidence="7">
    <location>
        <begin position="6"/>
        <end position="30"/>
    </location>
</feature>
<evidence type="ECO:0000313" key="9">
    <source>
        <dbReference type="EMBL" id="CAB4997233.1"/>
    </source>
</evidence>
<evidence type="ECO:0000256" key="2">
    <source>
        <dbReference type="ARBA" id="ARBA00005583"/>
    </source>
</evidence>
<dbReference type="CDD" id="cd06852">
    <property type="entry name" value="GT_MraY"/>
    <property type="match status" value="1"/>
</dbReference>
<dbReference type="InterPro" id="IPR003524">
    <property type="entry name" value="PNAcMuramoyl-5peptid_Trfase"/>
</dbReference>
<keyword evidence="5 7" id="KW-1133">Transmembrane helix</keyword>
<dbReference type="HAMAP" id="MF_00038">
    <property type="entry name" value="MraY"/>
    <property type="match status" value="1"/>
</dbReference>
<organism evidence="9">
    <name type="scientific">freshwater metagenome</name>
    <dbReference type="NCBI Taxonomy" id="449393"/>
    <lineage>
        <taxon>unclassified sequences</taxon>
        <taxon>metagenomes</taxon>
        <taxon>ecological metagenomes</taxon>
    </lineage>
</organism>
<feature type="transmembrane region" description="Helical" evidence="7">
    <location>
        <begin position="242"/>
        <end position="262"/>
    </location>
</feature>
<accession>A0A6J7P2B1</accession>
<dbReference type="PANTHER" id="PTHR22926:SF5">
    <property type="entry name" value="PHOSPHO-N-ACETYLMURAMOYL-PENTAPEPTIDE-TRANSFERASE HOMOLOG"/>
    <property type="match status" value="1"/>
</dbReference>
<evidence type="ECO:0000256" key="7">
    <source>
        <dbReference type="SAM" id="Phobius"/>
    </source>
</evidence>
<gene>
    <name evidence="8" type="ORF">UFOPK1619_00581</name>
    <name evidence="9" type="ORF">UFOPK4057_00103</name>
</gene>
<evidence type="ECO:0000256" key="4">
    <source>
        <dbReference type="ARBA" id="ARBA00022692"/>
    </source>
</evidence>
<dbReference type="GO" id="GO:0005886">
    <property type="term" value="C:plasma membrane"/>
    <property type="evidence" value="ECO:0007669"/>
    <property type="project" value="TreeGrafter"/>
</dbReference>
<sequence>MIAVLIAGSVAMILSLFGTRWLIAIFDSLGKGQPILGSEDHGPVHHMKKQGTATMGGIAIIFAAFIGWLVAHLRGGIALSDQAMIMWAGVGVLSLMGFLDDFLKVRKSHNRGILWKKKGYITFAMVIGLMWWLLAGTGISETLSFTRSDFPGWNLSPVLWVVWTAIMVWATTNAVNVTDGLDGLAAGSALFGFLAFTVIAYWGFRNPDVYNLVNPLDLAVFSAAMAGACGGFLWWNAAPARIFMGDVGALGIGAALGLLAVATNTHMLLPLICALNVMEAGSVALQMGVFKASGRKKRLFKMSPIHHHFELVGWPETTVIIRFWILSGICVAVAVGLFIADFTNIADNFAGR</sequence>
<feature type="transmembrane region" description="Helical" evidence="7">
    <location>
        <begin position="184"/>
        <end position="204"/>
    </location>
</feature>
<feature type="transmembrane region" description="Helical" evidence="7">
    <location>
        <begin position="120"/>
        <end position="139"/>
    </location>
</feature>
<keyword evidence="4 7" id="KW-0812">Transmembrane</keyword>
<dbReference type="PANTHER" id="PTHR22926">
    <property type="entry name" value="PHOSPHO-N-ACETYLMURAMOYL-PENTAPEPTIDE-TRANSFERASE"/>
    <property type="match status" value="1"/>
</dbReference>
<dbReference type="EMBL" id="CAEZTI010000098">
    <property type="protein sequence ID" value="CAB4564486.1"/>
    <property type="molecule type" value="Genomic_DNA"/>
</dbReference>
<evidence type="ECO:0000256" key="3">
    <source>
        <dbReference type="ARBA" id="ARBA00022679"/>
    </source>
</evidence>
<evidence type="ECO:0000256" key="5">
    <source>
        <dbReference type="ARBA" id="ARBA00022989"/>
    </source>
</evidence>
<dbReference type="GO" id="GO:0071555">
    <property type="term" value="P:cell wall organization"/>
    <property type="evidence" value="ECO:0007669"/>
    <property type="project" value="TreeGrafter"/>
</dbReference>
<dbReference type="EMBL" id="CAFBPC010000012">
    <property type="protein sequence ID" value="CAB4997233.1"/>
    <property type="molecule type" value="Genomic_DNA"/>
</dbReference>
<reference evidence="9" key="1">
    <citation type="submission" date="2020-05" db="EMBL/GenBank/DDBJ databases">
        <authorList>
            <person name="Chiriac C."/>
            <person name="Salcher M."/>
            <person name="Ghai R."/>
            <person name="Kavagutti S V."/>
        </authorList>
    </citation>
    <scope>NUCLEOTIDE SEQUENCE</scope>
</reference>
<dbReference type="InterPro" id="IPR000715">
    <property type="entry name" value="Glycosyl_transferase_4"/>
</dbReference>
<dbReference type="GO" id="GO:0008963">
    <property type="term" value="F:phospho-N-acetylmuramoyl-pentapeptide-transferase activity"/>
    <property type="evidence" value="ECO:0007669"/>
    <property type="project" value="InterPro"/>
</dbReference>
<keyword evidence="6 7" id="KW-0472">Membrane</keyword>
<feature type="transmembrane region" description="Helical" evidence="7">
    <location>
        <begin position="51"/>
        <end position="71"/>
    </location>
</feature>
<keyword evidence="3" id="KW-0808">Transferase</keyword>
<feature type="transmembrane region" description="Helical" evidence="7">
    <location>
        <begin position="268"/>
        <end position="290"/>
    </location>
</feature>
<evidence type="ECO:0000256" key="1">
    <source>
        <dbReference type="ARBA" id="ARBA00004141"/>
    </source>
</evidence>
<protein>
    <submittedName>
        <fullName evidence="9">Unannotated protein</fullName>
    </submittedName>
</protein>
<evidence type="ECO:0000256" key="6">
    <source>
        <dbReference type="ARBA" id="ARBA00023136"/>
    </source>
</evidence>
<feature type="transmembrane region" description="Helical" evidence="7">
    <location>
        <begin position="216"/>
        <end position="235"/>
    </location>
</feature>
<dbReference type="NCBIfam" id="TIGR00445">
    <property type="entry name" value="mraY"/>
    <property type="match status" value="1"/>
</dbReference>
<proteinExistence type="inferred from homology"/>
<dbReference type="Pfam" id="PF00953">
    <property type="entry name" value="Glycos_transf_4"/>
    <property type="match status" value="1"/>
</dbReference>
<dbReference type="GO" id="GO:0044038">
    <property type="term" value="P:cell wall macromolecule biosynthetic process"/>
    <property type="evidence" value="ECO:0007669"/>
    <property type="project" value="TreeGrafter"/>
</dbReference>
<comment type="subcellular location">
    <subcellularLocation>
        <location evidence="1">Membrane</location>
        <topology evidence="1">Multi-pass membrane protein</topology>
    </subcellularLocation>
</comment>
<name>A0A6J7P2B1_9ZZZZ</name>
<dbReference type="PROSITE" id="PS01348">
    <property type="entry name" value="MRAY_2"/>
    <property type="match status" value="1"/>
</dbReference>
<dbReference type="InterPro" id="IPR018480">
    <property type="entry name" value="PNAcMuramoyl-5peptid_Trfase_CS"/>
</dbReference>
<feature type="transmembrane region" description="Helical" evidence="7">
    <location>
        <begin position="311"/>
        <end position="339"/>
    </location>
</feature>
<feature type="transmembrane region" description="Helical" evidence="7">
    <location>
        <begin position="159"/>
        <end position="177"/>
    </location>
</feature>
<dbReference type="AlphaFoldDB" id="A0A6J7P2B1"/>
<feature type="transmembrane region" description="Helical" evidence="7">
    <location>
        <begin position="83"/>
        <end position="99"/>
    </location>
</feature>
<comment type="similarity">
    <text evidence="2">Belongs to the glycosyltransferase 4 family. MraY subfamily.</text>
</comment>